<keyword evidence="8" id="KW-0732">Signal</keyword>
<dbReference type="EC" id="2.-.-.-" evidence="10"/>
<evidence type="ECO:0000256" key="3">
    <source>
        <dbReference type="ARBA" id="ARBA00022679"/>
    </source>
</evidence>
<dbReference type="SUPFAM" id="SSF141523">
    <property type="entry name" value="L,D-transpeptidase catalytic domain-like"/>
    <property type="match status" value="1"/>
</dbReference>
<dbReference type="CDD" id="cd16913">
    <property type="entry name" value="YkuD_like"/>
    <property type="match status" value="1"/>
</dbReference>
<evidence type="ECO:0000256" key="6">
    <source>
        <dbReference type="ARBA" id="ARBA00023316"/>
    </source>
</evidence>
<dbReference type="EMBL" id="JBHRXI010000001">
    <property type="protein sequence ID" value="MFC3612326.1"/>
    <property type="molecule type" value="Genomic_DNA"/>
</dbReference>
<organism evidence="10 11">
    <name type="scientific">Lutimaribacter marinistellae</name>
    <dbReference type="NCBI Taxonomy" id="1820329"/>
    <lineage>
        <taxon>Bacteria</taxon>
        <taxon>Pseudomonadati</taxon>
        <taxon>Pseudomonadota</taxon>
        <taxon>Alphaproteobacteria</taxon>
        <taxon>Rhodobacterales</taxon>
        <taxon>Roseobacteraceae</taxon>
        <taxon>Lutimaribacter</taxon>
    </lineage>
</organism>
<evidence type="ECO:0000256" key="5">
    <source>
        <dbReference type="ARBA" id="ARBA00022984"/>
    </source>
</evidence>
<dbReference type="Gene3D" id="2.40.440.10">
    <property type="entry name" value="L,D-transpeptidase catalytic domain-like"/>
    <property type="match status" value="1"/>
</dbReference>
<dbReference type="Pfam" id="PF03734">
    <property type="entry name" value="YkuD"/>
    <property type="match status" value="1"/>
</dbReference>
<dbReference type="RefSeq" id="WP_386733511.1">
    <property type="nucleotide sequence ID" value="NZ_JBHRXI010000001.1"/>
</dbReference>
<dbReference type="InterPro" id="IPR038063">
    <property type="entry name" value="Transpep_catalytic_dom"/>
</dbReference>
<evidence type="ECO:0000256" key="1">
    <source>
        <dbReference type="ARBA" id="ARBA00004752"/>
    </source>
</evidence>
<feature type="chain" id="PRO_5045769960" evidence="8">
    <location>
        <begin position="25"/>
        <end position="143"/>
    </location>
</feature>
<evidence type="ECO:0000256" key="8">
    <source>
        <dbReference type="SAM" id="SignalP"/>
    </source>
</evidence>
<dbReference type="GO" id="GO:0016740">
    <property type="term" value="F:transferase activity"/>
    <property type="evidence" value="ECO:0007669"/>
    <property type="project" value="UniProtKB-KW"/>
</dbReference>
<evidence type="ECO:0000256" key="7">
    <source>
        <dbReference type="PROSITE-ProRule" id="PRU01373"/>
    </source>
</evidence>
<dbReference type="PANTHER" id="PTHR30582">
    <property type="entry name" value="L,D-TRANSPEPTIDASE"/>
    <property type="match status" value="1"/>
</dbReference>
<feature type="signal peptide" evidence="8">
    <location>
        <begin position="1"/>
        <end position="24"/>
    </location>
</feature>
<feature type="domain" description="L,D-TPase catalytic" evidence="9">
    <location>
        <begin position="27"/>
        <end position="142"/>
    </location>
</feature>
<evidence type="ECO:0000256" key="4">
    <source>
        <dbReference type="ARBA" id="ARBA00022960"/>
    </source>
</evidence>
<dbReference type="PROSITE" id="PS52029">
    <property type="entry name" value="LD_TPASE"/>
    <property type="match status" value="1"/>
</dbReference>
<keyword evidence="4 7" id="KW-0133">Cell shape</keyword>
<name>A0ABV7TAZ7_9RHOB</name>
<keyword evidence="6 7" id="KW-0961">Cell wall biogenesis/degradation</keyword>
<evidence type="ECO:0000313" key="11">
    <source>
        <dbReference type="Proteomes" id="UP001595629"/>
    </source>
</evidence>
<reference evidence="11" key="1">
    <citation type="journal article" date="2019" name="Int. J. Syst. Evol. Microbiol.">
        <title>The Global Catalogue of Microorganisms (GCM) 10K type strain sequencing project: providing services to taxonomists for standard genome sequencing and annotation.</title>
        <authorList>
            <consortium name="The Broad Institute Genomics Platform"/>
            <consortium name="The Broad Institute Genome Sequencing Center for Infectious Disease"/>
            <person name="Wu L."/>
            <person name="Ma J."/>
        </authorList>
    </citation>
    <scope>NUCLEOTIDE SEQUENCE [LARGE SCALE GENOMIC DNA]</scope>
    <source>
        <strain evidence="11">KCTC 42911</strain>
    </source>
</reference>
<comment type="similarity">
    <text evidence="2">Belongs to the YkuD family.</text>
</comment>
<feature type="active site" description="Proton donor/acceptor" evidence="7">
    <location>
        <position position="98"/>
    </location>
</feature>
<gene>
    <name evidence="10" type="ORF">ACFORG_01015</name>
</gene>
<protein>
    <submittedName>
        <fullName evidence="10">L,D-transpeptidase</fullName>
        <ecNumber evidence="10">2.-.-.-</ecNumber>
    </submittedName>
</protein>
<keyword evidence="3 10" id="KW-0808">Transferase</keyword>
<keyword evidence="11" id="KW-1185">Reference proteome</keyword>
<evidence type="ECO:0000259" key="9">
    <source>
        <dbReference type="PROSITE" id="PS52029"/>
    </source>
</evidence>
<comment type="caution">
    <text evidence="10">The sequence shown here is derived from an EMBL/GenBank/DDBJ whole genome shotgun (WGS) entry which is preliminary data.</text>
</comment>
<dbReference type="InterPro" id="IPR005490">
    <property type="entry name" value="LD_TPept_cat_dom"/>
</dbReference>
<sequence length="143" mass="15677">MAALALLRTLAAACLAAAGTMAQADPLEAHIDKSDQEMSVYLDDALIHRWPVSTARAGKVTPSGRYRPQVLKRMHYSTLYNNAPMPFSIFFHGNYAIHGTDQTEKLGCPASAGCVRLHPENAETLFNLVREIGPENTLIVIRD</sequence>
<comment type="pathway">
    <text evidence="1 7">Cell wall biogenesis; peptidoglycan biosynthesis.</text>
</comment>
<evidence type="ECO:0000256" key="2">
    <source>
        <dbReference type="ARBA" id="ARBA00005992"/>
    </source>
</evidence>
<feature type="active site" description="Nucleophile" evidence="7">
    <location>
        <position position="114"/>
    </location>
</feature>
<keyword evidence="5 7" id="KW-0573">Peptidoglycan synthesis</keyword>
<dbReference type="InterPro" id="IPR050979">
    <property type="entry name" value="LD-transpeptidase"/>
</dbReference>
<accession>A0ABV7TAZ7</accession>
<evidence type="ECO:0000313" key="10">
    <source>
        <dbReference type="EMBL" id="MFC3612326.1"/>
    </source>
</evidence>
<dbReference type="PANTHER" id="PTHR30582:SF2">
    <property type="entry name" value="L,D-TRANSPEPTIDASE YCIB-RELATED"/>
    <property type="match status" value="1"/>
</dbReference>
<dbReference type="Proteomes" id="UP001595629">
    <property type="component" value="Unassembled WGS sequence"/>
</dbReference>
<proteinExistence type="inferred from homology"/>